<comment type="function">
    <text evidence="1">Defense against chitin-containing fungal pathogens.</text>
</comment>
<dbReference type="SUPFAM" id="SSF53955">
    <property type="entry name" value="Lysozyme-like"/>
    <property type="match status" value="1"/>
</dbReference>
<dbReference type="Gene3D" id="1.10.530.10">
    <property type="match status" value="1"/>
</dbReference>
<keyword evidence="3" id="KW-0812">Transmembrane</keyword>
<comment type="caution">
    <text evidence="4">The sequence shown here is derived from an EMBL/GenBank/DDBJ whole genome shotgun (WGS) entry which is preliminary data.</text>
</comment>
<evidence type="ECO:0000256" key="2">
    <source>
        <dbReference type="ARBA" id="ARBA00023024"/>
    </source>
</evidence>
<protein>
    <submittedName>
        <fullName evidence="4">Uncharacterized protein</fullName>
    </submittedName>
</protein>
<dbReference type="InterPro" id="IPR023346">
    <property type="entry name" value="Lysozyme-like_dom_sf"/>
</dbReference>
<feature type="transmembrane region" description="Helical" evidence="3">
    <location>
        <begin position="12"/>
        <end position="30"/>
    </location>
</feature>
<dbReference type="EMBL" id="JAYDYQ010001646">
    <property type="protein sequence ID" value="KAK4487518.1"/>
    <property type="molecule type" value="Genomic_DNA"/>
</dbReference>
<keyword evidence="5" id="KW-1185">Reference proteome</keyword>
<dbReference type="Proteomes" id="UP001291926">
    <property type="component" value="Unassembled WGS sequence"/>
</dbReference>
<keyword evidence="2" id="KW-0146">Chitin degradation</keyword>
<organism evidence="4 5">
    <name type="scientific">Penstemon davidsonii</name>
    <dbReference type="NCBI Taxonomy" id="160366"/>
    <lineage>
        <taxon>Eukaryota</taxon>
        <taxon>Viridiplantae</taxon>
        <taxon>Streptophyta</taxon>
        <taxon>Embryophyta</taxon>
        <taxon>Tracheophyta</taxon>
        <taxon>Spermatophyta</taxon>
        <taxon>Magnoliopsida</taxon>
        <taxon>eudicotyledons</taxon>
        <taxon>Gunneridae</taxon>
        <taxon>Pentapetalae</taxon>
        <taxon>asterids</taxon>
        <taxon>lamiids</taxon>
        <taxon>Lamiales</taxon>
        <taxon>Plantaginaceae</taxon>
        <taxon>Cheloneae</taxon>
        <taxon>Penstemon</taxon>
    </lineage>
</organism>
<evidence type="ECO:0000313" key="4">
    <source>
        <dbReference type="EMBL" id="KAK4487518.1"/>
    </source>
</evidence>
<keyword evidence="3" id="KW-0472">Membrane</keyword>
<evidence type="ECO:0000256" key="1">
    <source>
        <dbReference type="ARBA" id="ARBA00003102"/>
    </source>
</evidence>
<keyword evidence="3" id="KW-1133">Transmembrane helix</keyword>
<accession>A0ABR0DE54</accession>
<keyword evidence="2" id="KW-0119">Carbohydrate metabolism</keyword>
<gene>
    <name evidence="4" type="ORF">RD792_005834</name>
</gene>
<reference evidence="4 5" key="1">
    <citation type="journal article" date="2023" name="bioRxiv">
        <title>Genome report: Whole genome sequence and annotation of Penstemon davidsonii.</title>
        <authorList>
            <person name="Ostevik K.L."/>
            <person name="Alabady M."/>
            <person name="Zhang M."/>
            <person name="Rausher M.D."/>
        </authorList>
    </citation>
    <scope>NUCLEOTIDE SEQUENCE [LARGE SCALE GENOMIC DNA]</scope>
    <source>
        <strain evidence="4">DNT005</strain>
        <tissue evidence="4">Whole leaf</tissue>
    </source>
</reference>
<evidence type="ECO:0000313" key="5">
    <source>
        <dbReference type="Proteomes" id="UP001291926"/>
    </source>
</evidence>
<evidence type="ECO:0000256" key="3">
    <source>
        <dbReference type="SAM" id="Phobius"/>
    </source>
</evidence>
<keyword evidence="2" id="KW-0624">Polysaccharide degradation</keyword>
<name>A0ABR0DE54_9LAMI</name>
<sequence length="101" mass="11299">MVFLLSENRKYYVYVIAITLILVLTITPILCNNTTNTNGVLVKDIVTDTFFSEVANRADIVIKCKGNRGFFNRWAFLQALDSFPQFGTVGSKDDSAREIAA</sequence>
<proteinExistence type="predicted"/>